<name>A0A5B7JB50_PORTR</name>
<sequence>MILCVVSRGPQRHSLIPMLRRLLTPSVLLYIFVFILITIWRFYITSETYMGVNMVKPLRFRPP</sequence>
<dbReference type="EMBL" id="VSRR010087187">
    <property type="protein sequence ID" value="MPC91276.1"/>
    <property type="molecule type" value="Genomic_DNA"/>
</dbReference>
<protein>
    <submittedName>
        <fullName evidence="2">Uncharacterized protein</fullName>
    </submittedName>
</protein>
<reference evidence="2 3" key="1">
    <citation type="submission" date="2019-05" db="EMBL/GenBank/DDBJ databases">
        <title>Another draft genome of Portunus trituberculatus and its Hox gene families provides insights of decapod evolution.</title>
        <authorList>
            <person name="Jeong J.-H."/>
            <person name="Song I."/>
            <person name="Kim S."/>
            <person name="Choi T."/>
            <person name="Kim D."/>
            <person name="Ryu S."/>
            <person name="Kim W."/>
        </authorList>
    </citation>
    <scope>NUCLEOTIDE SEQUENCE [LARGE SCALE GENOMIC DNA]</scope>
    <source>
        <tissue evidence="2">Muscle</tissue>
    </source>
</reference>
<evidence type="ECO:0000313" key="3">
    <source>
        <dbReference type="Proteomes" id="UP000324222"/>
    </source>
</evidence>
<feature type="transmembrane region" description="Helical" evidence="1">
    <location>
        <begin position="22"/>
        <end position="44"/>
    </location>
</feature>
<accession>A0A5B7JB50</accession>
<comment type="caution">
    <text evidence="2">The sequence shown here is derived from an EMBL/GenBank/DDBJ whole genome shotgun (WGS) entry which is preliminary data.</text>
</comment>
<evidence type="ECO:0000313" key="2">
    <source>
        <dbReference type="EMBL" id="MPC91276.1"/>
    </source>
</evidence>
<evidence type="ECO:0000256" key="1">
    <source>
        <dbReference type="SAM" id="Phobius"/>
    </source>
</evidence>
<keyword evidence="1" id="KW-1133">Transmembrane helix</keyword>
<proteinExistence type="predicted"/>
<keyword evidence="3" id="KW-1185">Reference proteome</keyword>
<dbReference type="Proteomes" id="UP000324222">
    <property type="component" value="Unassembled WGS sequence"/>
</dbReference>
<keyword evidence="1" id="KW-0812">Transmembrane</keyword>
<organism evidence="2 3">
    <name type="scientific">Portunus trituberculatus</name>
    <name type="common">Swimming crab</name>
    <name type="synonym">Neptunus trituberculatus</name>
    <dbReference type="NCBI Taxonomy" id="210409"/>
    <lineage>
        <taxon>Eukaryota</taxon>
        <taxon>Metazoa</taxon>
        <taxon>Ecdysozoa</taxon>
        <taxon>Arthropoda</taxon>
        <taxon>Crustacea</taxon>
        <taxon>Multicrustacea</taxon>
        <taxon>Malacostraca</taxon>
        <taxon>Eumalacostraca</taxon>
        <taxon>Eucarida</taxon>
        <taxon>Decapoda</taxon>
        <taxon>Pleocyemata</taxon>
        <taxon>Brachyura</taxon>
        <taxon>Eubrachyura</taxon>
        <taxon>Portunoidea</taxon>
        <taxon>Portunidae</taxon>
        <taxon>Portuninae</taxon>
        <taxon>Portunus</taxon>
    </lineage>
</organism>
<keyword evidence="1" id="KW-0472">Membrane</keyword>
<gene>
    <name evidence="2" type="ORF">E2C01_086300</name>
</gene>
<dbReference type="AlphaFoldDB" id="A0A5B7JB50"/>